<feature type="transmembrane region" description="Helical" evidence="7">
    <location>
        <begin position="453"/>
        <end position="475"/>
    </location>
</feature>
<dbReference type="CDD" id="cd03392">
    <property type="entry name" value="PAP2_like_2"/>
    <property type="match status" value="1"/>
</dbReference>
<gene>
    <name evidence="10" type="primary">lssY</name>
    <name evidence="11" type="ORF">A8135_00490</name>
    <name evidence="10" type="ORF">Ljam_2428</name>
</gene>
<feature type="transmembrane region" description="Helical" evidence="7">
    <location>
        <begin position="21"/>
        <end position="42"/>
    </location>
</feature>
<evidence type="ECO:0000313" key="12">
    <source>
        <dbReference type="Proteomes" id="UP000054715"/>
    </source>
</evidence>
<dbReference type="STRING" id="455.Ljam_2428"/>
<proteinExistence type="inferred from homology"/>
<dbReference type="Pfam" id="PF14067">
    <property type="entry name" value="LssY_C"/>
    <property type="match status" value="1"/>
</dbReference>
<evidence type="ECO:0000259" key="8">
    <source>
        <dbReference type="Pfam" id="PF09335"/>
    </source>
</evidence>
<evidence type="ECO:0000256" key="2">
    <source>
        <dbReference type="ARBA" id="ARBA00010792"/>
    </source>
</evidence>
<keyword evidence="6 7" id="KW-0472">Membrane</keyword>
<evidence type="ECO:0000313" key="10">
    <source>
        <dbReference type="EMBL" id="KTD08233.1"/>
    </source>
</evidence>
<name>A0A0W0UL24_9GAMM</name>
<dbReference type="EMBL" id="LYOZ01000010">
    <property type="protein sequence ID" value="OCH98555.1"/>
    <property type="molecule type" value="Genomic_DNA"/>
</dbReference>
<evidence type="ECO:0000256" key="3">
    <source>
        <dbReference type="ARBA" id="ARBA00022475"/>
    </source>
</evidence>
<feature type="transmembrane region" description="Helical" evidence="7">
    <location>
        <begin position="329"/>
        <end position="350"/>
    </location>
</feature>
<dbReference type="Gene3D" id="1.20.144.10">
    <property type="entry name" value="Phosphatidic acid phosphatase type 2/haloperoxidase"/>
    <property type="match status" value="1"/>
</dbReference>
<keyword evidence="4 7" id="KW-0812">Transmembrane</keyword>
<dbReference type="EMBL" id="LNYG01000013">
    <property type="protein sequence ID" value="KTD08233.1"/>
    <property type="molecule type" value="Genomic_DNA"/>
</dbReference>
<dbReference type="PATRIC" id="fig|455.5.peg.2552"/>
<dbReference type="AlphaFoldDB" id="A0A0W0UL24"/>
<dbReference type="Proteomes" id="UP000093336">
    <property type="component" value="Unassembled WGS sequence"/>
</dbReference>
<feature type="transmembrane region" description="Helical" evidence="7">
    <location>
        <begin position="295"/>
        <end position="322"/>
    </location>
</feature>
<protein>
    <submittedName>
        <fullName evidence="10">Secretion system protein Y</fullName>
    </submittedName>
</protein>
<feature type="transmembrane region" description="Helical" evidence="7">
    <location>
        <begin position="244"/>
        <end position="269"/>
    </location>
</feature>
<evidence type="ECO:0000313" key="11">
    <source>
        <dbReference type="EMBL" id="OCH98555.1"/>
    </source>
</evidence>
<evidence type="ECO:0000256" key="5">
    <source>
        <dbReference type="ARBA" id="ARBA00022989"/>
    </source>
</evidence>
<dbReference type="InterPro" id="IPR032818">
    <property type="entry name" value="DedA-like"/>
</dbReference>
<dbReference type="SUPFAM" id="SSF48317">
    <property type="entry name" value="Acid phosphatase/Vanadium-dependent haloperoxidase"/>
    <property type="match status" value="1"/>
</dbReference>
<feature type="domain" description="LssY-like C-terminal" evidence="9">
    <location>
        <begin position="504"/>
        <end position="620"/>
    </location>
</feature>
<keyword evidence="5 7" id="KW-1133">Transmembrane helix</keyword>
<evidence type="ECO:0000256" key="6">
    <source>
        <dbReference type="ARBA" id="ARBA00023136"/>
    </source>
</evidence>
<evidence type="ECO:0000256" key="4">
    <source>
        <dbReference type="ARBA" id="ARBA00022692"/>
    </source>
</evidence>
<feature type="transmembrane region" description="Helical" evidence="7">
    <location>
        <begin position="183"/>
        <end position="205"/>
    </location>
</feature>
<dbReference type="InterPro" id="IPR032816">
    <property type="entry name" value="VTT_dom"/>
</dbReference>
<evidence type="ECO:0000256" key="7">
    <source>
        <dbReference type="SAM" id="Phobius"/>
    </source>
</evidence>
<comment type="caution">
    <text evidence="10">The sequence shown here is derived from an EMBL/GenBank/DDBJ whole genome shotgun (WGS) entry which is preliminary data.</text>
</comment>
<dbReference type="InterPro" id="IPR025902">
    <property type="entry name" value="LssY-like-C_dom"/>
</dbReference>
<dbReference type="Proteomes" id="UP000054715">
    <property type="component" value="Unassembled WGS sequence"/>
</dbReference>
<keyword evidence="3" id="KW-1003">Cell membrane</keyword>
<keyword evidence="13" id="KW-1185">Reference proteome</keyword>
<accession>A0A0W0UL24</accession>
<dbReference type="Pfam" id="PF09335">
    <property type="entry name" value="VTT_dom"/>
    <property type="match status" value="1"/>
</dbReference>
<comment type="subcellular location">
    <subcellularLocation>
        <location evidence="1">Cell membrane</location>
        <topology evidence="1">Multi-pass membrane protein</topology>
    </subcellularLocation>
</comment>
<sequence length="681" mass="77619">MHFFSDYIQPLTIWLHAHPHWALLITFLISFTESLAIIGSIIPGSVTMTAIGILAGSGVMRIDLTLLAATLGAIAGDSASYMLGYTFSERLINVWPFSRYPNWLLFGKDYFARHGGKSVLIGRFVGPLRSIIPVIAGMMGMSQWRFFIANTLSAIGWSILYIMPGVLIGAASSELSHESATRLFLLVLLLLAGIWLLSVGLKWLFIRLNRLLRVSLHGFWSWSQNHPHLAKLFQKLTPADELNYYPTAALALLFALSTLFFCILSALVIQQNWVNTINQPIHLFLQSLRTNSFDAFFIVVSQITSPLVLSACVILIAFIIICFRDWRSLAYWFCLVITCTLLLFFLHWLIESPRPQGLLEVKTGYSYPMAELTYATAFFSALIFFLSAYARTLINRFVKITLLISLLLAGLAPVYLGDHWITDSIGAYLCGFSLCLIHWLLYRRFKTNIVCTIYGPLKILLVLILMTGLSVIFNYRQLQRDHQPYLAQYVFTDELWWNQTQPLLPIYRPNRIGNYVSVFNIQYVGSISSLERALTNFGWQKIDDSLFNSLLTRVSGQSSAHDLPLMSQLYLNHRPVLMMTYQPKDGNPVQILRIWRSNYHLKNFRQPIWLGSVHPRKLVKPHEANKRIANPANHPVSLFYVSSALPEFLQRQTPLPIELRLPVRVEPSLLLIKESSINLDR</sequence>
<feature type="domain" description="VTT" evidence="8">
    <location>
        <begin position="42"/>
        <end position="165"/>
    </location>
</feature>
<comment type="similarity">
    <text evidence="2">Belongs to the DedA family.</text>
</comment>
<feature type="transmembrane region" description="Helical" evidence="7">
    <location>
        <begin position="147"/>
        <end position="171"/>
    </location>
</feature>
<feature type="transmembrane region" description="Helical" evidence="7">
    <location>
        <begin position="370"/>
        <end position="390"/>
    </location>
</feature>
<dbReference type="RefSeq" id="WP_058450279.1">
    <property type="nucleotide sequence ID" value="NZ_CAAAJF010000011.1"/>
</dbReference>
<evidence type="ECO:0000259" key="9">
    <source>
        <dbReference type="Pfam" id="PF14067"/>
    </source>
</evidence>
<dbReference type="InterPro" id="IPR036938">
    <property type="entry name" value="PAP2/HPO_sf"/>
</dbReference>
<dbReference type="OrthoDB" id="9780918at2"/>
<dbReference type="GO" id="GO:0005886">
    <property type="term" value="C:plasma membrane"/>
    <property type="evidence" value="ECO:0007669"/>
    <property type="project" value="UniProtKB-SubCell"/>
</dbReference>
<evidence type="ECO:0000256" key="1">
    <source>
        <dbReference type="ARBA" id="ARBA00004651"/>
    </source>
</evidence>
<feature type="transmembrane region" description="Helical" evidence="7">
    <location>
        <begin position="421"/>
        <end position="441"/>
    </location>
</feature>
<dbReference type="PANTHER" id="PTHR30353:SF15">
    <property type="entry name" value="INNER MEMBRANE PROTEIN YABI"/>
    <property type="match status" value="1"/>
</dbReference>
<organism evidence="10 12">
    <name type="scientific">Legionella jamestowniensis</name>
    <dbReference type="NCBI Taxonomy" id="455"/>
    <lineage>
        <taxon>Bacteria</taxon>
        <taxon>Pseudomonadati</taxon>
        <taxon>Pseudomonadota</taxon>
        <taxon>Gammaproteobacteria</taxon>
        <taxon>Legionellales</taxon>
        <taxon>Legionellaceae</taxon>
        <taxon>Legionella</taxon>
    </lineage>
</organism>
<dbReference type="PANTHER" id="PTHR30353">
    <property type="entry name" value="INNER MEMBRANE PROTEIN DEDA-RELATED"/>
    <property type="match status" value="1"/>
</dbReference>
<reference evidence="11 13" key="2">
    <citation type="submission" date="2016-05" db="EMBL/GenBank/DDBJ databases">
        <authorList>
            <person name="Prochazka B."/>
            <person name="Indra A."/>
            <person name="Hasenberger P."/>
            <person name="Blaschitz M."/>
            <person name="Wagner L."/>
            <person name="Wewalka G."/>
            <person name="Sorschag S."/>
            <person name="Schmid D."/>
            <person name="Ruppitsch W."/>
        </authorList>
    </citation>
    <scope>NUCLEOTIDE SEQUENCE [LARGE SCALE GENOMIC DNA]</scope>
    <source>
        <strain evidence="11 13">974010_12</strain>
    </source>
</reference>
<reference evidence="10 12" key="1">
    <citation type="submission" date="2015-11" db="EMBL/GenBank/DDBJ databases">
        <title>Genomic analysis of 38 Legionella species identifies large and diverse effector repertoires.</title>
        <authorList>
            <person name="Burstein D."/>
            <person name="Amaro F."/>
            <person name="Zusman T."/>
            <person name="Lifshitz Z."/>
            <person name="Cohen O."/>
            <person name="Gilbert J.A."/>
            <person name="Pupko T."/>
            <person name="Shuman H.A."/>
            <person name="Segal G."/>
        </authorList>
    </citation>
    <scope>NUCLEOTIDE SEQUENCE [LARGE SCALE GENOMIC DNA]</scope>
    <source>
        <strain evidence="10 12">JA-26-G1-E2</strain>
    </source>
</reference>
<feature type="transmembrane region" description="Helical" evidence="7">
    <location>
        <begin position="397"/>
        <end position="415"/>
    </location>
</feature>
<evidence type="ECO:0000313" key="13">
    <source>
        <dbReference type="Proteomes" id="UP000093336"/>
    </source>
</evidence>